<dbReference type="VEuPathDB" id="TriTrypDB:TvY486_0303280"/>
<accession>G0TT69</accession>
<feature type="region of interest" description="Disordered" evidence="1">
    <location>
        <begin position="88"/>
        <end position="120"/>
    </location>
</feature>
<gene>
    <name evidence="2" type="ORF">TVY486_0303280</name>
</gene>
<sequence>MRRGDWAYVRDEWSVAPSLAFTGEASGQSANDSLMRCFAMLRDRYRSELDSPSVQLESVREVEAFVQPWDKLVESHCFEEGVGEVANEKNGRQEGGGVPPSHASPQKEGESELESEGEAVTVEEEYRTFRPITYTAAVTVEDVHGNINVNRVRRQVTQLSAYQNASWQAIRMEYGLLPDVTILDQLIPAAPLLVRMRWQFDAMVHRLAQQCGKRPEEVACVHIDGDDFLGGSIERGQDTLVGGGMTKSAVEIRRFFFTARFVSDGCVVWQQNGPGRYRLEFDCYVQALTYLLDRHPDVGLMCFDTRGGGVLFPTSHLLELAVQRHDGYNIATNHRGKWNAYAILGTLTSQLIGSFYQTTYKEDRNTGETCAVLTVNDGRRSGQLLIQRQAKRRGEAWRNACLDALRENFPNQYRDALLLHPDIDLSSDTMARGSKYRALPREKRVEHIGNIFSLVAAFAEEDLGWYNLRIRLRNTSGDLGLPQWVAEMEAQVDGEEHRRIVATSPPYPQVRHARRVLLYTVAQKYFPKELEAYAKLNRGDAVNPDLDTHNSYNTVYRVGSDSFLNQVMGLLEECAPSMAPFTWMVEHSTVGDEGEVDAGNDGSVEWLLRPLRLRFRAVVYGQKGDLLISERVGDGDESAVSVLCSVLRAATDRLAGDKGEKLWTEYESHAPPAVATSRELSLYMFNAFFGSSSLTAAEGADVGPCAMEQQVVDIEAREVGGYWFATLSLTRAGCLTVARAVATTKREAVRDVLLLACRRSFQRSLAYLSAHSRETHSFASEILSLPVIEELPDNILRSIWQQLDRAEVTAPPRPYTLLHRCVARDLRNDRWLRVEQQPNGGSGFQCRIYLQKHRRVSKRGEVQLIGFGCAISRAQALHVASVRALENLFEEDLSDAIRRLPTYTDLPPLD</sequence>
<reference evidence="2" key="1">
    <citation type="journal article" date="2012" name="Proc. Natl. Acad. Sci. U.S.A.">
        <title>Antigenic diversity is generated by distinct evolutionary mechanisms in African trypanosome species.</title>
        <authorList>
            <person name="Jackson A.P."/>
            <person name="Berry A."/>
            <person name="Aslett M."/>
            <person name="Allison H.C."/>
            <person name="Burton P."/>
            <person name="Vavrova-Anderson J."/>
            <person name="Brown R."/>
            <person name="Browne H."/>
            <person name="Corton N."/>
            <person name="Hauser H."/>
            <person name="Gamble J."/>
            <person name="Gilderthorp R."/>
            <person name="Marcello L."/>
            <person name="McQuillan J."/>
            <person name="Otto T.D."/>
            <person name="Quail M.A."/>
            <person name="Sanders M.J."/>
            <person name="van Tonder A."/>
            <person name="Ginger M.L."/>
            <person name="Field M.C."/>
            <person name="Barry J.D."/>
            <person name="Hertz-Fowler C."/>
            <person name="Berriman M."/>
        </authorList>
    </citation>
    <scope>NUCLEOTIDE SEQUENCE</scope>
    <source>
        <strain evidence="2">Y486</strain>
    </source>
</reference>
<evidence type="ECO:0000256" key="1">
    <source>
        <dbReference type="SAM" id="MobiDB-lite"/>
    </source>
</evidence>
<dbReference type="AlphaFoldDB" id="G0TT69"/>
<organism evidence="2">
    <name type="scientific">Trypanosoma vivax (strain Y486)</name>
    <dbReference type="NCBI Taxonomy" id="1055687"/>
    <lineage>
        <taxon>Eukaryota</taxon>
        <taxon>Discoba</taxon>
        <taxon>Euglenozoa</taxon>
        <taxon>Kinetoplastea</taxon>
        <taxon>Metakinetoplastina</taxon>
        <taxon>Trypanosomatida</taxon>
        <taxon>Trypanosomatidae</taxon>
        <taxon>Trypanosoma</taxon>
        <taxon>Duttonella</taxon>
    </lineage>
</organism>
<dbReference type="EMBL" id="HE573019">
    <property type="protein sequence ID" value="CCC47150.1"/>
    <property type="molecule type" value="Genomic_DNA"/>
</dbReference>
<feature type="compositionally biased region" description="Acidic residues" evidence="1">
    <location>
        <begin position="111"/>
        <end position="120"/>
    </location>
</feature>
<proteinExistence type="predicted"/>
<name>G0TT69_TRYVY</name>
<protein>
    <submittedName>
        <fullName evidence="2">Uncharacterized protein</fullName>
    </submittedName>
</protein>
<evidence type="ECO:0000313" key="2">
    <source>
        <dbReference type="EMBL" id="CCC47150.1"/>
    </source>
</evidence>